<dbReference type="InterPro" id="IPR025269">
    <property type="entry name" value="SAM-like_dom"/>
</dbReference>
<keyword evidence="6" id="KW-1185">Reference proteome</keyword>
<evidence type="ECO:0000313" key="6">
    <source>
        <dbReference type="Proteomes" id="UP001500298"/>
    </source>
</evidence>
<proteinExistence type="inferred from homology"/>
<feature type="domain" description="Tyr recombinase" evidence="4">
    <location>
        <begin position="209"/>
        <end position="372"/>
    </location>
</feature>
<dbReference type="InterPro" id="IPR010998">
    <property type="entry name" value="Integrase_recombinase_N"/>
</dbReference>
<dbReference type="Gene3D" id="1.10.150.130">
    <property type="match status" value="1"/>
</dbReference>
<dbReference type="CDD" id="cd01185">
    <property type="entry name" value="INTN1_C_like"/>
    <property type="match status" value="1"/>
</dbReference>
<dbReference type="InterPro" id="IPR002104">
    <property type="entry name" value="Integrase_catalytic"/>
</dbReference>
<evidence type="ECO:0000313" key="5">
    <source>
        <dbReference type="EMBL" id="GAA4839811.1"/>
    </source>
</evidence>
<sequence>MATKTKLTLRKGYQKKDGTCAIYLNIFIGRKVHSMNLKESIDPRFWIEEKDLDKVKREHPRDKALNMKLNKAKRTMDDIVDRLELQGVTITYDLLKKAYHGGSTDCFYSFAEEEINRRFRMKEIAYDTHRCQLNRLNRIREFSPQLAFNQITKDFLNKLLEWLMFQEGNNRNTANMKLKLIKTYIRIARERDLTDNDPFKSIRFQHEPTEKEILEPDEVQKLNAFLDSGELPSRLHNVLHYFLIACYTGFRFSDYAKFNLYKGEDTFRIMMSKTKSHVAVPIVPRAKELLLGQYHILSNTKTNQYLKEVMKIAGIDKQITTHSARHTFAINLLRRGGCTLKDLQTLLGHKDYKSTLIYAKYVPESQLEKVMSGFDY</sequence>
<dbReference type="InterPro" id="IPR013762">
    <property type="entry name" value="Integrase-like_cat_sf"/>
</dbReference>
<keyword evidence="2" id="KW-0238">DNA-binding</keyword>
<dbReference type="Gene3D" id="1.10.443.10">
    <property type="entry name" value="Intergrase catalytic core"/>
    <property type="match status" value="1"/>
</dbReference>
<dbReference type="Proteomes" id="UP001500298">
    <property type="component" value="Unassembled WGS sequence"/>
</dbReference>
<evidence type="ECO:0000256" key="2">
    <source>
        <dbReference type="ARBA" id="ARBA00023125"/>
    </source>
</evidence>
<comment type="caution">
    <text evidence="5">The sequence shown here is derived from an EMBL/GenBank/DDBJ whole genome shotgun (WGS) entry which is preliminary data.</text>
</comment>
<comment type="similarity">
    <text evidence="1">Belongs to the 'phage' integrase family.</text>
</comment>
<protein>
    <submittedName>
        <fullName evidence="5">Site-specific integrase</fullName>
    </submittedName>
</protein>
<evidence type="ECO:0000256" key="1">
    <source>
        <dbReference type="ARBA" id="ARBA00008857"/>
    </source>
</evidence>
<evidence type="ECO:0000259" key="4">
    <source>
        <dbReference type="PROSITE" id="PS51898"/>
    </source>
</evidence>
<evidence type="ECO:0000256" key="3">
    <source>
        <dbReference type="ARBA" id="ARBA00023172"/>
    </source>
</evidence>
<dbReference type="InterPro" id="IPR050090">
    <property type="entry name" value="Tyrosine_recombinase_XerCD"/>
</dbReference>
<organism evidence="5 6">
    <name type="scientific">Algivirga pacifica</name>
    <dbReference type="NCBI Taxonomy" id="1162670"/>
    <lineage>
        <taxon>Bacteria</taxon>
        <taxon>Pseudomonadati</taxon>
        <taxon>Bacteroidota</taxon>
        <taxon>Cytophagia</taxon>
        <taxon>Cytophagales</taxon>
        <taxon>Flammeovirgaceae</taxon>
        <taxon>Algivirga</taxon>
    </lineage>
</organism>
<dbReference type="PANTHER" id="PTHR30349">
    <property type="entry name" value="PHAGE INTEGRASE-RELATED"/>
    <property type="match status" value="1"/>
</dbReference>
<dbReference type="SUPFAM" id="SSF56349">
    <property type="entry name" value="DNA breaking-rejoining enzymes"/>
    <property type="match status" value="1"/>
</dbReference>
<dbReference type="EMBL" id="BAABJX010000038">
    <property type="protein sequence ID" value="GAA4839811.1"/>
    <property type="molecule type" value="Genomic_DNA"/>
</dbReference>
<name>A0ABP9DFV5_9BACT</name>
<dbReference type="PANTHER" id="PTHR30349:SF64">
    <property type="entry name" value="PROPHAGE INTEGRASE INTD-RELATED"/>
    <property type="match status" value="1"/>
</dbReference>
<keyword evidence="3" id="KW-0233">DNA recombination</keyword>
<dbReference type="InterPro" id="IPR035386">
    <property type="entry name" value="Arm-DNA-bind_5"/>
</dbReference>
<dbReference type="InterPro" id="IPR011010">
    <property type="entry name" value="DNA_brk_join_enz"/>
</dbReference>
<reference evidence="6" key="1">
    <citation type="journal article" date="2019" name="Int. J. Syst. Evol. Microbiol.">
        <title>The Global Catalogue of Microorganisms (GCM) 10K type strain sequencing project: providing services to taxonomists for standard genome sequencing and annotation.</title>
        <authorList>
            <consortium name="The Broad Institute Genomics Platform"/>
            <consortium name="The Broad Institute Genome Sequencing Center for Infectious Disease"/>
            <person name="Wu L."/>
            <person name="Ma J."/>
        </authorList>
    </citation>
    <scope>NUCLEOTIDE SEQUENCE [LARGE SCALE GENOMIC DNA]</scope>
    <source>
        <strain evidence="6">JCM 18326</strain>
    </source>
</reference>
<gene>
    <name evidence="5" type="ORF">GCM10023331_26270</name>
</gene>
<accession>A0ABP9DFV5</accession>
<dbReference type="RefSeq" id="WP_345372515.1">
    <property type="nucleotide sequence ID" value="NZ_BAABJX010000038.1"/>
</dbReference>
<dbReference type="Pfam" id="PF13102">
    <property type="entry name" value="Phage_int_SAM_5"/>
    <property type="match status" value="1"/>
</dbReference>
<dbReference type="PROSITE" id="PS51898">
    <property type="entry name" value="TYR_RECOMBINASE"/>
    <property type="match status" value="1"/>
</dbReference>
<dbReference type="Pfam" id="PF17293">
    <property type="entry name" value="Arm-DNA-bind_5"/>
    <property type="match status" value="1"/>
</dbReference>
<dbReference type="Pfam" id="PF00589">
    <property type="entry name" value="Phage_integrase"/>
    <property type="match status" value="1"/>
</dbReference>